<dbReference type="EMBL" id="JAWQEG010005740">
    <property type="protein sequence ID" value="KAK3856946.1"/>
    <property type="molecule type" value="Genomic_DNA"/>
</dbReference>
<feature type="region of interest" description="Disordered" evidence="1">
    <location>
        <begin position="1"/>
        <end position="35"/>
    </location>
</feature>
<sequence length="126" mass="12803">MRAVEVVRGGMAARLPDHGGGAPGLPRQPRGPPTIGSRYFNYRTSLCVGHVRLVVVAGGARQGGRLPPPGSNRAAGAESGVERTVGPAHVEAPPLGGGARTAAAPRPPLASVPPCLSGELHARRPF</sequence>
<gene>
    <name evidence="2" type="ORF">Pcinc_036770</name>
</gene>
<feature type="region of interest" description="Disordered" evidence="1">
    <location>
        <begin position="60"/>
        <end position="126"/>
    </location>
</feature>
<proteinExistence type="predicted"/>
<keyword evidence="3" id="KW-1185">Reference proteome</keyword>
<comment type="caution">
    <text evidence="2">The sequence shown here is derived from an EMBL/GenBank/DDBJ whole genome shotgun (WGS) entry which is preliminary data.</text>
</comment>
<name>A0AAE1EPE2_PETCI</name>
<dbReference type="AlphaFoldDB" id="A0AAE1EPE2"/>
<dbReference type="Proteomes" id="UP001286313">
    <property type="component" value="Unassembled WGS sequence"/>
</dbReference>
<evidence type="ECO:0000256" key="1">
    <source>
        <dbReference type="SAM" id="MobiDB-lite"/>
    </source>
</evidence>
<evidence type="ECO:0000313" key="2">
    <source>
        <dbReference type="EMBL" id="KAK3856946.1"/>
    </source>
</evidence>
<organism evidence="2 3">
    <name type="scientific">Petrolisthes cinctipes</name>
    <name type="common">Flat porcelain crab</name>
    <dbReference type="NCBI Taxonomy" id="88211"/>
    <lineage>
        <taxon>Eukaryota</taxon>
        <taxon>Metazoa</taxon>
        <taxon>Ecdysozoa</taxon>
        <taxon>Arthropoda</taxon>
        <taxon>Crustacea</taxon>
        <taxon>Multicrustacea</taxon>
        <taxon>Malacostraca</taxon>
        <taxon>Eumalacostraca</taxon>
        <taxon>Eucarida</taxon>
        <taxon>Decapoda</taxon>
        <taxon>Pleocyemata</taxon>
        <taxon>Anomura</taxon>
        <taxon>Galatheoidea</taxon>
        <taxon>Porcellanidae</taxon>
        <taxon>Petrolisthes</taxon>
    </lineage>
</organism>
<accession>A0AAE1EPE2</accession>
<evidence type="ECO:0000313" key="3">
    <source>
        <dbReference type="Proteomes" id="UP001286313"/>
    </source>
</evidence>
<reference evidence="2" key="1">
    <citation type="submission" date="2023-10" db="EMBL/GenBank/DDBJ databases">
        <title>Genome assemblies of two species of porcelain crab, Petrolisthes cinctipes and Petrolisthes manimaculis (Anomura: Porcellanidae).</title>
        <authorList>
            <person name="Angst P."/>
        </authorList>
    </citation>
    <scope>NUCLEOTIDE SEQUENCE</scope>
    <source>
        <strain evidence="2">PB745_01</strain>
        <tissue evidence="2">Gill</tissue>
    </source>
</reference>
<protein>
    <submittedName>
        <fullName evidence="2">Uncharacterized protein</fullName>
    </submittedName>
</protein>